<protein>
    <submittedName>
        <fullName evidence="1">Uncharacterized protein</fullName>
    </submittedName>
</protein>
<sequence>MKYEPSATADISEQEKAFRAAINNDATLSHFLETGSIQENARFAKEAIYTDPVFLAFISPYFREVYIAAICKAFEQKDTNLMGGIAANPVLLNSGHRMQANDEILLYLEEMRTKLAALHHKLVMYDPFEFTDLLAYTDVSTISNMNYLPGEFLEFRSSYAALVVKVIKALVNRDLPTSLTMVCDLCELTVDMPTQQDVHALCTLIHDADQEQRGMERDKERLYKFLTTPRRRHGYDDLWPF</sequence>
<dbReference type="EMBL" id="CP095855">
    <property type="protein sequence ID" value="UPK68395.1"/>
    <property type="molecule type" value="Genomic_DNA"/>
</dbReference>
<evidence type="ECO:0000313" key="1">
    <source>
        <dbReference type="EMBL" id="UPK68395.1"/>
    </source>
</evidence>
<name>A0ABY4HXR7_CHIFI</name>
<accession>A0ABY4HXR7</accession>
<dbReference type="Proteomes" id="UP000830198">
    <property type="component" value="Chromosome"/>
</dbReference>
<dbReference type="RefSeq" id="WP_247810789.1">
    <property type="nucleotide sequence ID" value="NZ_CP095855.1"/>
</dbReference>
<proteinExistence type="predicted"/>
<evidence type="ECO:0000313" key="2">
    <source>
        <dbReference type="Proteomes" id="UP000830198"/>
    </source>
</evidence>
<organism evidence="1 2">
    <name type="scientific">Chitinophaga filiformis</name>
    <name type="common">Myxococcus filiformis</name>
    <name type="synonym">Flexibacter filiformis</name>
    <dbReference type="NCBI Taxonomy" id="104663"/>
    <lineage>
        <taxon>Bacteria</taxon>
        <taxon>Pseudomonadati</taxon>
        <taxon>Bacteroidota</taxon>
        <taxon>Chitinophagia</taxon>
        <taxon>Chitinophagales</taxon>
        <taxon>Chitinophagaceae</taxon>
        <taxon>Chitinophaga</taxon>
    </lineage>
</organism>
<reference evidence="1 2" key="1">
    <citation type="submission" date="2022-04" db="EMBL/GenBank/DDBJ databases">
        <title>The arsenic-methylating capacity of Chitinophaga filiformis YT5 during chitin decomposition.</title>
        <authorList>
            <person name="Chen G."/>
            <person name="Liang Y."/>
        </authorList>
    </citation>
    <scope>NUCLEOTIDE SEQUENCE [LARGE SCALE GENOMIC DNA]</scope>
    <source>
        <strain evidence="1 2">YT5</strain>
    </source>
</reference>
<keyword evidence="2" id="KW-1185">Reference proteome</keyword>
<gene>
    <name evidence="1" type="ORF">MYF79_25915</name>
</gene>